<dbReference type="EC" id="3.4.11.2" evidence="4"/>
<dbReference type="InterPro" id="IPR011989">
    <property type="entry name" value="ARM-like"/>
</dbReference>
<evidence type="ECO:0000256" key="8">
    <source>
        <dbReference type="ARBA" id="ARBA00022723"/>
    </source>
</evidence>
<accession>A0A6C2YK55</accession>
<evidence type="ECO:0000256" key="7">
    <source>
        <dbReference type="ARBA" id="ARBA00022670"/>
    </source>
</evidence>
<comment type="catalytic activity">
    <reaction evidence="1">
        <text>Release of an N-terminal amino acid, Xaa-|-Yaa- from a peptide, amide or arylamide. Xaa is preferably Ala, but may be most amino acids including Pro (slow action). When a terminal hydrophobic residue is followed by a prolyl residue, the two may be released as an intact Xaa-Pro dipeptide.</text>
        <dbReference type="EC" id="3.4.11.2"/>
    </reaction>
</comment>
<dbReference type="KEGG" id="tim:GMBLW1_22030"/>
<evidence type="ECO:0000256" key="5">
    <source>
        <dbReference type="ARBA" id="ARBA00015611"/>
    </source>
</evidence>
<keyword evidence="8" id="KW-0479">Metal-binding</keyword>
<dbReference type="EMBL" id="LR586016">
    <property type="protein sequence ID" value="VIP01757.1"/>
    <property type="molecule type" value="Genomic_DNA"/>
</dbReference>
<dbReference type="SMART" id="SM00567">
    <property type="entry name" value="EZ_HEAT"/>
    <property type="match status" value="4"/>
</dbReference>
<name>A0A6C2YK55_9BACT</name>
<dbReference type="InterPro" id="IPR001930">
    <property type="entry name" value="Peptidase_M1"/>
</dbReference>
<dbReference type="GO" id="GO:0005615">
    <property type="term" value="C:extracellular space"/>
    <property type="evidence" value="ECO:0007669"/>
    <property type="project" value="TreeGrafter"/>
</dbReference>
<organism evidence="16">
    <name type="scientific">Tuwongella immobilis</name>
    <dbReference type="NCBI Taxonomy" id="692036"/>
    <lineage>
        <taxon>Bacteria</taxon>
        <taxon>Pseudomonadati</taxon>
        <taxon>Planctomycetota</taxon>
        <taxon>Planctomycetia</taxon>
        <taxon>Gemmatales</taxon>
        <taxon>Gemmataceae</taxon>
        <taxon>Tuwongella</taxon>
    </lineage>
</organism>
<dbReference type="EMBL" id="LR593887">
    <property type="protein sequence ID" value="VTR99358.1"/>
    <property type="molecule type" value="Genomic_DNA"/>
</dbReference>
<dbReference type="Proteomes" id="UP000464378">
    <property type="component" value="Chromosome"/>
</dbReference>
<dbReference type="InterPro" id="IPR027268">
    <property type="entry name" value="Peptidase_M4/M1_CTD_sf"/>
</dbReference>
<dbReference type="Gene3D" id="1.25.10.10">
    <property type="entry name" value="Leucine-rich Repeat Variant"/>
    <property type="match status" value="2"/>
</dbReference>
<dbReference type="InParanoid" id="A0A6C2YK55"/>
<dbReference type="AlphaFoldDB" id="A0A6C2YK55"/>
<reference evidence="16" key="1">
    <citation type="submission" date="2019-04" db="EMBL/GenBank/DDBJ databases">
        <authorList>
            <consortium name="Science for Life Laboratories"/>
        </authorList>
    </citation>
    <scope>NUCLEOTIDE SEQUENCE</scope>
    <source>
        <strain evidence="16">MBLW1</strain>
    </source>
</reference>
<dbReference type="SUPFAM" id="SSF48371">
    <property type="entry name" value="ARM repeat"/>
    <property type="match status" value="1"/>
</dbReference>
<proteinExistence type="inferred from homology"/>
<evidence type="ECO:0000256" key="11">
    <source>
        <dbReference type="ARBA" id="ARBA00023049"/>
    </source>
</evidence>
<dbReference type="RefSeq" id="WP_162657009.1">
    <property type="nucleotide sequence ID" value="NZ_LR593887.1"/>
</dbReference>
<dbReference type="GO" id="GO:0043171">
    <property type="term" value="P:peptide catabolic process"/>
    <property type="evidence" value="ECO:0007669"/>
    <property type="project" value="TreeGrafter"/>
</dbReference>
<dbReference type="InterPro" id="IPR014782">
    <property type="entry name" value="Peptidase_M1_dom"/>
</dbReference>
<dbReference type="Gene3D" id="1.10.390.10">
    <property type="entry name" value="Neutral Protease Domain 2"/>
    <property type="match status" value="1"/>
</dbReference>
<dbReference type="Gene3D" id="2.60.40.1730">
    <property type="entry name" value="tricorn interacting facor f3 domain"/>
    <property type="match status" value="1"/>
</dbReference>
<dbReference type="GO" id="GO:0005737">
    <property type="term" value="C:cytoplasm"/>
    <property type="evidence" value="ECO:0007669"/>
    <property type="project" value="TreeGrafter"/>
</dbReference>
<dbReference type="GO" id="GO:0008270">
    <property type="term" value="F:zinc ion binding"/>
    <property type="evidence" value="ECO:0007669"/>
    <property type="project" value="InterPro"/>
</dbReference>
<evidence type="ECO:0000313" key="17">
    <source>
        <dbReference type="Proteomes" id="UP000464378"/>
    </source>
</evidence>
<evidence type="ECO:0000256" key="12">
    <source>
        <dbReference type="SAM" id="Coils"/>
    </source>
</evidence>
<feature type="domain" description="Peptidase M1 membrane alanine aminopeptidase" evidence="14">
    <location>
        <begin position="259"/>
        <end position="463"/>
    </location>
</feature>
<feature type="chain" id="PRO_5033534782" description="Aminopeptidase N" evidence="13">
    <location>
        <begin position="23"/>
        <end position="861"/>
    </location>
</feature>
<dbReference type="GO" id="GO:0016020">
    <property type="term" value="C:membrane"/>
    <property type="evidence" value="ECO:0007669"/>
    <property type="project" value="TreeGrafter"/>
</dbReference>
<dbReference type="InterPro" id="IPR045357">
    <property type="entry name" value="Aminopeptidase_N-like_N"/>
</dbReference>
<keyword evidence="13" id="KW-0732">Signal</keyword>
<keyword evidence="10" id="KW-0862">Zinc</keyword>
<dbReference type="SUPFAM" id="SSF55486">
    <property type="entry name" value="Metalloproteases ('zincins'), catalytic domain"/>
    <property type="match status" value="1"/>
</dbReference>
<keyword evidence="11" id="KW-0482">Metalloprotease</keyword>
<dbReference type="GO" id="GO:0042277">
    <property type="term" value="F:peptide binding"/>
    <property type="evidence" value="ECO:0007669"/>
    <property type="project" value="TreeGrafter"/>
</dbReference>
<comment type="similarity">
    <text evidence="3">Belongs to the peptidase M1 family.</text>
</comment>
<keyword evidence="7" id="KW-0645">Protease</keyword>
<evidence type="ECO:0000256" key="6">
    <source>
        <dbReference type="ARBA" id="ARBA00022438"/>
    </source>
</evidence>
<dbReference type="GO" id="GO:0070006">
    <property type="term" value="F:metalloaminopeptidase activity"/>
    <property type="evidence" value="ECO:0007669"/>
    <property type="project" value="TreeGrafter"/>
</dbReference>
<evidence type="ECO:0000256" key="4">
    <source>
        <dbReference type="ARBA" id="ARBA00012564"/>
    </source>
</evidence>
<dbReference type="InterPro" id="IPR042097">
    <property type="entry name" value="Aminopeptidase_N-like_N_sf"/>
</dbReference>
<dbReference type="InterPro" id="IPR016024">
    <property type="entry name" value="ARM-type_fold"/>
</dbReference>
<evidence type="ECO:0000256" key="10">
    <source>
        <dbReference type="ARBA" id="ARBA00022833"/>
    </source>
</evidence>
<keyword evidence="6 16" id="KW-0031">Aminopeptidase</keyword>
<dbReference type="PANTHER" id="PTHR11533:SF174">
    <property type="entry name" value="PUROMYCIN-SENSITIVE AMINOPEPTIDASE-RELATED"/>
    <property type="match status" value="1"/>
</dbReference>
<dbReference type="Pfam" id="PF17900">
    <property type="entry name" value="Peptidase_M1_N"/>
    <property type="match status" value="1"/>
</dbReference>
<evidence type="ECO:0000256" key="3">
    <source>
        <dbReference type="ARBA" id="ARBA00010136"/>
    </source>
</evidence>
<dbReference type="SUPFAM" id="SSF63737">
    <property type="entry name" value="Leukotriene A4 hydrolase N-terminal domain"/>
    <property type="match status" value="1"/>
</dbReference>
<dbReference type="InterPro" id="IPR050344">
    <property type="entry name" value="Peptidase_M1_aminopeptidases"/>
</dbReference>
<dbReference type="GO" id="GO:0016285">
    <property type="term" value="F:alanyl aminopeptidase activity"/>
    <property type="evidence" value="ECO:0007669"/>
    <property type="project" value="UniProtKB-EC"/>
</dbReference>
<keyword evidence="12" id="KW-0175">Coiled coil</keyword>
<evidence type="ECO:0000256" key="13">
    <source>
        <dbReference type="SAM" id="SignalP"/>
    </source>
</evidence>
<keyword evidence="9" id="KW-0378">Hydrolase</keyword>
<evidence type="ECO:0000259" key="15">
    <source>
        <dbReference type="Pfam" id="PF17900"/>
    </source>
</evidence>
<feature type="signal peptide" evidence="13">
    <location>
        <begin position="1"/>
        <end position="22"/>
    </location>
</feature>
<feature type="coiled-coil region" evidence="12">
    <location>
        <begin position="832"/>
        <end position="859"/>
    </location>
</feature>
<dbReference type="PANTHER" id="PTHR11533">
    <property type="entry name" value="PROTEASE M1 ZINC METALLOPROTEASE"/>
    <property type="match status" value="1"/>
</dbReference>
<evidence type="ECO:0000256" key="2">
    <source>
        <dbReference type="ARBA" id="ARBA00001947"/>
    </source>
</evidence>
<sequence>MSTRLLRWLPMLALLWVAPMVAQTPPASPNNALQTAKDRPIDIQHLRLTMAVDLPGKTVDATAFIQFQTLQELSTFRLDAVEFEISKVEVAEGNGGLKPVKFQHDGDYLDVELGSTWPSEKAGTLQVTYRVRQPRDGLFFFGPTPAEPTIPLMVWSQGEAITNRYWIPCLDHPDERQTTELIATVAKGMDVLSNGRLISRKDNDNGTTTFHWSQSQPHVSYLITLVVGKFAVVEEDWRGKPVLMYVPPDRKDDVARTFGRTREMLDFFTRRFGVDYPWEKYAQVVVEQFSGGGMENTSATTLTDRSLHDARAFLDSDADDLIAHELAHQWWGDLVTCRDWAHLWLNEGFASFSEIIWNEFKHGPDQGGMVLLNKSRQAIAGGKDKPIVDRRYADPREMFDARAYPKGAWVLHMLRAQLGEAMFWKGVRHYAMTHRFKSVETSDLRRSLEAVSGKNLERFFYDWTERPGSPTVSVVTTYLPDTKQLKITIRQTQAGEAFHFPLPISVVTSTETSPLSLSIAVTEKEQVYFSSPLPNAPQMVLIDPQFTILATMEETKGRDLWKTQLLSGPTFISRVRAAEFFGKSGQPADRELLAQAFAGEKSWGAASEIAKALSASGGEVCRDALLAGLKSEQPKIRRAAVTELSKFVGDAKVVAALKTLLQRGDASYFVEAAALRSYGKLNQPDVVAVMLPWLARASHNEVIRAAALSGIGDSGDLSGLDALLEWTKVGKPREARQGALLALPRLAKKGNATPELQKAIIAAITKALTQPGEMPQLRRDALLALREMGAAAAPSLETLEAILAHDPSFRIREEARKTVEAIRTKGPIPVELTKLREELDRVKKQNEQLQQRIQQLEAKGK</sequence>
<dbReference type="Pfam" id="PF13646">
    <property type="entry name" value="HEAT_2"/>
    <property type="match status" value="1"/>
</dbReference>
<comment type="cofactor">
    <cofactor evidence="2">
        <name>Zn(2+)</name>
        <dbReference type="ChEBI" id="CHEBI:29105"/>
    </cofactor>
</comment>
<dbReference type="Pfam" id="PF01433">
    <property type="entry name" value="Peptidase_M1"/>
    <property type="match status" value="1"/>
</dbReference>
<evidence type="ECO:0000256" key="9">
    <source>
        <dbReference type="ARBA" id="ARBA00022801"/>
    </source>
</evidence>
<dbReference type="CDD" id="cd09603">
    <property type="entry name" value="M1_APN_like"/>
    <property type="match status" value="1"/>
</dbReference>
<dbReference type="GO" id="GO:0006508">
    <property type="term" value="P:proteolysis"/>
    <property type="evidence" value="ECO:0007669"/>
    <property type="project" value="UniProtKB-KW"/>
</dbReference>
<dbReference type="PRINTS" id="PR00756">
    <property type="entry name" value="ALADIPTASE"/>
</dbReference>
<feature type="domain" description="Aminopeptidase N-like N-terminal" evidence="15">
    <location>
        <begin position="45"/>
        <end position="222"/>
    </location>
</feature>
<keyword evidence="17" id="KW-1185">Reference proteome</keyword>
<evidence type="ECO:0000313" key="16">
    <source>
        <dbReference type="EMBL" id="VIP01757.1"/>
    </source>
</evidence>
<gene>
    <name evidence="16" type="ORF">GMBLW1_22030</name>
</gene>
<dbReference type="InterPro" id="IPR004155">
    <property type="entry name" value="PBS_lyase_HEAT"/>
</dbReference>
<evidence type="ECO:0000256" key="1">
    <source>
        <dbReference type="ARBA" id="ARBA00000098"/>
    </source>
</evidence>
<protein>
    <recommendedName>
        <fullName evidence="5">Aminopeptidase N</fullName>
        <ecNumber evidence="4">3.4.11.2</ecNumber>
    </recommendedName>
</protein>
<evidence type="ECO:0000259" key="14">
    <source>
        <dbReference type="Pfam" id="PF01433"/>
    </source>
</evidence>